<evidence type="ECO:0000259" key="2">
    <source>
        <dbReference type="Pfam" id="PF01261"/>
    </source>
</evidence>
<organism evidence="3 4">
    <name type="scientific">candidate division KSB3 bacterium</name>
    <dbReference type="NCBI Taxonomy" id="2044937"/>
    <lineage>
        <taxon>Bacteria</taxon>
        <taxon>candidate division KSB3</taxon>
    </lineage>
</organism>
<protein>
    <submittedName>
        <fullName evidence="3">TIM barrel protein</fullName>
    </submittedName>
</protein>
<comment type="caution">
    <text evidence="3">The sequence shown here is derived from an EMBL/GenBank/DDBJ whole genome shotgun (WGS) entry which is preliminary data.</text>
</comment>
<reference evidence="3" key="1">
    <citation type="submission" date="2019-11" db="EMBL/GenBank/DDBJ databases">
        <title>Microbial mats filling the niche in hypersaline microbial mats.</title>
        <authorList>
            <person name="Wong H.L."/>
            <person name="Macleod F.I."/>
            <person name="White R.A. III"/>
            <person name="Burns B.P."/>
        </authorList>
    </citation>
    <scope>NUCLEOTIDE SEQUENCE</scope>
    <source>
        <strain evidence="3">Rbin_158</strain>
    </source>
</reference>
<dbReference type="InterPro" id="IPR050417">
    <property type="entry name" value="Sugar_Epim/Isomerase"/>
</dbReference>
<dbReference type="EMBL" id="WJJP01000195">
    <property type="protein sequence ID" value="MBD3324166.1"/>
    <property type="molecule type" value="Genomic_DNA"/>
</dbReference>
<dbReference type="Pfam" id="PF01261">
    <property type="entry name" value="AP_endonuc_2"/>
    <property type="match status" value="1"/>
</dbReference>
<accession>A0A9D5Q5S4</accession>
<dbReference type="AlphaFoldDB" id="A0A9D5Q5S4"/>
<evidence type="ECO:0000313" key="4">
    <source>
        <dbReference type="Proteomes" id="UP000649604"/>
    </source>
</evidence>
<sequence length="273" mass="30188">MKLAVAIADTNALPTAFVVFRGLETSIRKAQELGYDGIELALKRADEVDRRTLASLLDETGLEVSCISTGQVYADLGLSFTETAPDKRAVVRDIFKDLIELAAEFGHLVNIGRVRGQIGTAPKEDAEQRFIDMARELCEYAAPRGVTLILEPVNRYEIDFINSVAEGADLMQKVGMPNMKLMPDVFHMNIEDVTIGGELARNIEYVAYIHFADSNRFAPGQGHTDFPEILRQLKAAGYDGWVSIEILPKPDPDTAARQAAAYLRPLIDDYNRG</sequence>
<dbReference type="GO" id="GO:0016853">
    <property type="term" value="F:isomerase activity"/>
    <property type="evidence" value="ECO:0007669"/>
    <property type="project" value="UniProtKB-KW"/>
</dbReference>
<dbReference type="InterPro" id="IPR013022">
    <property type="entry name" value="Xyl_isomerase-like_TIM-brl"/>
</dbReference>
<dbReference type="PANTHER" id="PTHR43489">
    <property type="entry name" value="ISOMERASE"/>
    <property type="match status" value="1"/>
</dbReference>
<keyword evidence="1" id="KW-0413">Isomerase</keyword>
<name>A0A9D5Q5S4_9BACT</name>
<gene>
    <name evidence="3" type="ORF">GF339_06250</name>
</gene>
<dbReference type="InterPro" id="IPR036237">
    <property type="entry name" value="Xyl_isomerase-like_sf"/>
</dbReference>
<evidence type="ECO:0000313" key="3">
    <source>
        <dbReference type="EMBL" id="MBD3324166.1"/>
    </source>
</evidence>
<dbReference type="Proteomes" id="UP000649604">
    <property type="component" value="Unassembled WGS sequence"/>
</dbReference>
<dbReference type="PANTHER" id="PTHR43489:SF7">
    <property type="entry name" value="3-DEHYDRO-D-GULOSIDE 4-EPIMERASE-RELATED"/>
    <property type="match status" value="1"/>
</dbReference>
<feature type="domain" description="Xylose isomerase-like TIM barrel" evidence="2">
    <location>
        <begin position="27"/>
        <end position="265"/>
    </location>
</feature>
<dbReference type="Gene3D" id="3.20.20.150">
    <property type="entry name" value="Divalent-metal-dependent TIM barrel enzymes"/>
    <property type="match status" value="1"/>
</dbReference>
<evidence type="ECO:0000256" key="1">
    <source>
        <dbReference type="ARBA" id="ARBA00023235"/>
    </source>
</evidence>
<proteinExistence type="predicted"/>
<dbReference type="SUPFAM" id="SSF51658">
    <property type="entry name" value="Xylose isomerase-like"/>
    <property type="match status" value="1"/>
</dbReference>